<evidence type="ECO:0000259" key="3">
    <source>
        <dbReference type="Pfam" id="PF00144"/>
    </source>
</evidence>
<gene>
    <name evidence="4" type="ordered locus">Plim_3141</name>
</gene>
<organism evidence="4 5">
    <name type="scientific">Planctopirus limnophila (strain ATCC 43296 / DSM 3776 / IFAM 1008 / Mu 290)</name>
    <name type="common">Planctomyces limnophilus</name>
    <dbReference type="NCBI Taxonomy" id="521674"/>
    <lineage>
        <taxon>Bacteria</taxon>
        <taxon>Pseudomonadati</taxon>
        <taxon>Planctomycetota</taxon>
        <taxon>Planctomycetia</taxon>
        <taxon>Planctomycetales</taxon>
        <taxon>Planctomycetaceae</taxon>
        <taxon>Planctopirus</taxon>
    </lineage>
</organism>
<reference evidence="4 5" key="1">
    <citation type="journal article" date="2010" name="Stand. Genomic Sci.">
        <title>Complete genome sequence of Planctomyces limnophilus type strain (Mu 290).</title>
        <authorList>
            <person name="Labutti K."/>
            <person name="Sikorski J."/>
            <person name="Schneider S."/>
            <person name="Nolan M."/>
            <person name="Lucas S."/>
            <person name="Glavina Del Rio T."/>
            <person name="Tice H."/>
            <person name="Cheng J.F."/>
            <person name="Goodwin L."/>
            <person name="Pitluck S."/>
            <person name="Liolios K."/>
            <person name="Ivanova N."/>
            <person name="Mavromatis K."/>
            <person name="Mikhailova N."/>
            <person name="Pati A."/>
            <person name="Chen A."/>
            <person name="Palaniappan K."/>
            <person name="Land M."/>
            <person name="Hauser L."/>
            <person name="Chang Y.J."/>
            <person name="Jeffries C.D."/>
            <person name="Tindall B.J."/>
            <person name="Rohde M."/>
            <person name="Goker M."/>
            <person name="Woyke T."/>
            <person name="Bristow J."/>
            <person name="Eisen J.A."/>
            <person name="Markowitz V."/>
            <person name="Hugenholtz P."/>
            <person name="Kyrpides N.C."/>
            <person name="Klenk H.P."/>
            <person name="Lapidus A."/>
        </authorList>
    </citation>
    <scope>NUCLEOTIDE SEQUENCE [LARGE SCALE GENOMIC DNA]</scope>
    <source>
        <strain evidence="5">ATCC 43296 / DSM 3776 / IFAM 1008 / 290</strain>
    </source>
</reference>
<dbReference type="PANTHER" id="PTHR46825">
    <property type="entry name" value="D-ALANYL-D-ALANINE-CARBOXYPEPTIDASE/ENDOPEPTIDASE AMPH"/>
    <property type="match status" value="1"/>
</dbReference>
<dbReference type="PANTHER" id="PTHR46825:SF8">
    <property type="entry name" value="BETA-LACTAMASE-RELATED"/>
    <property type="match status" value="1"/>
</dbReference>
<sequence length="447" mass="49562">MPSTTILNCSRWIFCQLRHGFLTFTLLMCSAFTSITALADELKVDEVQRLIDAYTRKHPAAVVAAKIIRPAGDLYVTSGEFIPEEVLRTDKSSTERSDTQKPNDKPARSADEHSLFALASVTKTFTGVLLALLAEKQVLSLGDPAVDYLPQAWKLPSEHQAGIERKISLLELATHSSGLPVQPPDIVSFARQHQTENNPYSLYDRKALEQSLPGVKLSHPMGEKYLYSNLGMGLLGHALANATNTATFESALQTHLLEPLELHETRVHLTPEMQTRRVPTFNQQGIAAPTWSFATLEACGGLHSSIHDLTRWVKAHFPPPKDTENPNTDESLLPQRHSSPEISAAFANSLKTHFPQHPDPLSKKLQMGLGWHLITIPLPKNTMPDNHKNEHRPSRKRIAFHAGATTASRSFVALDAEHRVGVILLANVPHSLDDIGIQLMQRLLTHE</sequence>
<dbReference type="AlphaFoldDB" id="D5ST05"/>
<feature type="domain" description="Beta-lactamase-related" evidence="3">
    <location>
        <begin position="106"/>
        <end position="434"/>
    </location>
</feature>
<dbReference type="STRING" id="521674.Plim_3141"/>
<evidence type="ECO:0000313" key="4">
    <source>
        <dbReference type="EMBL" id="ADG68956.1"/>
    </source>
</evidence>
<dbReference type="InterPro" id="IPR050491">
    <property type="entry name" value="AmpC-like"/>
</dbReference>
<feature type="signal peptide" evidence="2">
    <location>
        <begin position="1"/>
        <end position="39"/>
    </location>
</feature>
<dbReference type="InterPro" id="IPR001466">
    <property type="entry name" value="Beta-lactam-related"/>
</dbReference>
<dbReference type="Gene3D" id="3.40.710.10">
    <property type="entry name" value="DD-peptidase/beta-lactamase superfamily"/>
    <property type="match status" value="1"/>
</dbReference>
<feature type="chain" id="PRO_5003076307" evidence="2">
    <location>
        <begin position="40"/>
        <end position="447"/>
    </location>
</feature>
<dbReference type="eggNOG" id="COG1680">
    <property type="taxonomic scope" value="Bacteria"/>
</dbReference>
<protein>
    <submittedName>
        <fullName evidence="4">Beta-lactamase</fullName>
    </submittedName>
</protein>
<evidence type="ECO:0000313" key="5">
    <source>
        <dbReference type="Proteomes" id="UP000002220"/>
    </source>
</evidence>
<dbReference type="InterPro" id="IPR012338">
    <property type="entry name" value="Beta-lactam/transpept-like"/>
</dbReference>
<dbReference type="Pfam" id="PF00144">
    <property type="entry name" value="Beta-lactamase"/>
    <property type="match status" value="1"/>
</dbReference>
<name>D5ST05_PLAL2</name>
<dbReference type="KEGG" id="plm:Plim_3141"/>
<evidence type="ECO:0000256" key="2">
    <source>
        <dbReference type="SAM" id="SignalP"/>
    </source>
</evidence>
<dbReference type="HOGENOM" id="CLU_020027_7_0_0"/>
<dbReference type="EMBL" id="CP001744">
    <property type="protein sequence ID" value="ADG68956.1"/>
    <property type="molecule type" value="Genomic_DNA"/>
</dbReference>
<keyword evidence="2" id="KW-0732">Signal</keyword>
<proteinExistence type="predicted"/>
<accession>D5ST05</accession>
<dbReference type="MEROPS" id="S12.006"/>
<dbReference type="SUPFAM" id="SSF56601">
    <property type="entry name" value="beta-lactamase/transpeptidase-like"/>
    <property type="match status" value="1"/>
</dbReference>
<keyword evidence="5" id="KW-1185">Reference proteome</keyword>
<feature type="region of interest" description="Disordered" evidence="1">
    <location>
        <begin position="87"/>
        <end position="109"/>
    </location>
</feature>
<dbReference type="Proteomes" id="UP000002220">
    <property type="component" value="Chromosome"/>
</dbReference>
<evidence type="ECO:0000256" key="1">
    <source>
        <dbReference type="SAM" id="MobiDB-lite"/>
    </source>
</evidence>